<organism evidence="1">
    <name type="scientific">uncultured Thiotrichaceae bacterium</name>
    <dbReference type="NCBI Taxonomy" id="298394"/>
    <lineage>
        <taxon>Bacteria</taxon>
        <taxon>Pseudomonadati</taxon>
        <taxon>Pseudomonadota</taxon>
        <taxon>Gammaproteobacteria</taxon>
        <taxon>Thiotrichales</taxon>
        <taxon>Thiotrichaceae</taxon>
        <taxon>environmental samples</taxon>
    </lineage>
</organism>
<dbReference type="EMBL" id="CACVAY010000079">
    <property type="protein sequence ID" value="CAA6816864.1"/>
    <property type="molecule type" value="Genomic_DNA"/>
</dbReference>
<reference evidence="1" key="1">
    <citation type="submission" date="2020-01" db="EMBL/GenBank/DDBJ databases">
        <authorList>
            <person name="Meier V. D."/>
            <person name="Meier V D."/>
        </authorList>
    </citation>
    <scope>NUCLEOTIDE SEQUENCE</scope>
    <source>
        <strain evidence="1">HLG_WM_MAG_07</strain>
    </source>
</reference>
<gene>
    <name evidence="1" type="ORF">HELGO_WM17034</name>
</gene>
<dbReference type="AlphaFoldDB" id="A0A6S6TC06"/>
<accession>A0A6S6TC06</accession>
<proteinExistence type="predicted"/>
<name>A0A6S6TC06_9GAMM</name>
<evidence type="ECO:0000313" key="1">
    <source>
        <dbReference type="EMBL" id="CAA6816864.1"/>
    </source>
</evidence>
<protein>
    <submittedName>
        <fullName evidence="1">Uncharacterized protein</fullName>
    </submittedName>
</protein>
<sequence length="318" mass="37604">MNTFSRLRYSYYREPIKFDATDMFQTYSKRQLPPFYAQVQIIKTPKARVVSIDGKHWEIQYEHISRNQGMLLQFGSKPIKSYIRVAEIIEHELNVFALPPTADRDDIDKHILEIQDFIKTVTLPFPAKDLFEYWLLDAKNERPLALIFSCCEAHKIPSFPEKTAWTALPASIMTIESTEQEKATETPPVNYRLETLVNKRAGFKPKAKWFNRYTDTSESFPNLLVSNDWEDEYENDLYTRYIEHQSPRLLTLHCLDHSERSHLEECAKTHALEVERFYRLYPEVINQPVINGIRVEARMRQAVLNQSLQSNHKRYRQQ</sequence>